<dbReference type="FunFam" id="3.40.30.10:FF:000011">
    <property type="entry name" value="Peroxiredoxin PRX1"/>
    <property type="match status" value="1"/>
</dbReference>
<dbReference type="InterPro" id="IPR036249">
    <property type="entry name" value="Thioredoxin-like_sf"/>
</dbReference>
<dbReference type="PANTHER" id="PTHR43503:SF4">
    <property type="entry name" value="PEROXIREDOXIN-6"/>
    <property type="match status" value="1"/>
</dbReference>
<evidence type="ECO:0000256" key="6">
    <source>
        <dbReference type="ARBA" id="ARBA00025719"/>
    </source>
</evidence>
<dbReference type="OrthoDB" id="9812811at2"/>
<dbReference type="EMBL" id="ABCS01000014">
    <property type="protein sequence ID" value="EDM80055.1"/>
    <property type="molecule type" value="Genomic_DNA"/>
</dbReference>
<dbReference type="Gene3D" id="3.40.30.10">
    <property type="entry name" value="Glutaredoxin"/>
    <property type="match status" value="1"/>
</dbReference>
<dbReference type="PIRSF" id="PIRSF000239">
    <property type="entry name" value="AHPC"/>
    <property type="match status" value="1"/>
</dbReference>
<proteinExistence type="inferred from homology"/>
<keyword evidence="3" id="KW-0049">Antioxidant</keyword>
<dbReference type="InterPro" id="IPR000866">
    <property type="entry name" value="AhpC/TSA"/>
</dbReference>
<dbReference type="Gene3D" id="3.30.1020.10">
    <property type="entry name" value="Antioxidant, Horf6, Chain A, domain2"/>
    <property type="match status" value="1"/>
</dbReference>
<accession>A6G286</accession>
<dbReference type="Pfam" id="PF00578">
    <property type="entry name" value="AhpC-TSA"/>
    <property type="match status" value="1"/>
</dbReference>
<name>A6G286_9BACT</name>
<evidence type="ECO:0000256" key="7">
    <source>
        <dbReference type="PIRSR" id="PIRSR000239-1"/>
    </source>
</evidence>
<dbReference type="PROSITE" id="PS51352">
    <property type="entry name" value="THIOREDOXIN_2"/>
    <property type="match status" value="1"/>
</dbReference>
<evidence type="ECO:0000256" key="5">
    <source>
        <dbReference type="ARBA" id="ARBA00023284"/>
    </source>
</evidence>
<dbReference type="CDD" id="cd03016">
    <property type="entry name" value="PRX_1cys"/>
    <property type="match status" value="1"/>
</dbReference>
<dbReference type="FunFam" id="3.30.1020.10:FF:000001">
    <property type="entry name" value="1-Cys peroxiredoxin"/>
    <property type="match status" value="1"/>
</dbReference>
<dbReference type="RefSeq" id="WP_006970835.1">
    <property type="nucleotide sequence ID" value="NZ_ABCS01000014.1"/>
</dbReference>
<comment type="similarity">
    <text evidence="1">Belongs to the peroxiredoxin family. AhpC/Prx1 subfamily.</text>
</comment>
<organism evidence="9 10">
    <name type="scientific">Plesiocystis pacifica SIR-1</name>
    <dbReference type="NCBI Taxonomy" id="391625"/>
    <lineage>
        <taxon>Bacteria</taxon>
        <taxon>Pseudomonadati</taxon>
        <taxon>Myxococcota</taxon>
        <taxon>Polyangia</taxon>
        <taxon>Nannocystales</taxon>
        <taxon>Nannocystaceae</taxon>
        <taxon>Plesiocystis</taxon>
    </lineage>
</organism>
<evidence type="ECO:0000256" key="1">
    <source>
        <dbReference type="ARBA" id="ARBA00009796"/>
    </source>
</evidence>
<dbReference type="PANTHER" id="PTHR43503">
    <property type="entry name" value="MCG48959-RELATED"/>
    <property type="match status" value="1"/>
</dbReference>
<evidence type="ECO:0000256" key="3">
    <source>
        <dbReference type="ARBA" id="ARBA00022862"/>
    </source>
</evidence>
<dbReference type="STRING" id="391625.PPSIR1_20549"/>
<dbReference type="GO" id="GO:0005829">
    <property type="term" value="C:cytosol"/>
    <property type="evidence" value="ECO:0007669"/>
    <property type="project" value="TreeGrafter"/>
</dbReference>
<evidence type="ECO:0000256" key="4">
    <source>
        <dbReference type="ARBA" id="ARBA00023002"/>
    </source>
</evidence>
<sequence length="210" mass="23401">MAIRLGDTAPDFTAETTAGEIKWHEYLGDSWGILFSHPKDYTPVCTTELGEVARLKPEFDKRNVKVAGLSVDPIEDHRGWAGDIEETQGTALNYPLIADPSRKVADLYDMIHPNADNTLTVRSVFIIAPDKKVKLTLTYPASTGRNFNEILRVLDSLQLTAKHSLATPVNWTSGDRVIIAPSVSNEQAAERFPGYETVKPYLRYTDQPKD</sequence>
<evidence type="ECO:0000313" key="9">
    <source>
        <dbReference type="EMBL" id="EDM80055.1"/>
    </source>
</evidence>
<dbReference type="InterPro" id="IPR045020">
    <property type="entry name" value="PRX_1cys"/>
</dbReference>
<reference evidence="9 10" key="1">
    <citation type="submission" date="2007-06" db="EMBL/GenBank/DDBJ databases">
        <authorList>
            <person name="Shimkets L."/>
            <person name="Ferriera S."/>
            <person name="Johnson J."/>
            <person name="Kravitz S."/>
            <person name="Beeson K."/>
            <person name="Sutton G."/>
            <person name="Rogers Y.-H."/>
            <person name="Friedman R."/>
            <person name="Frazier M."/>
            <person name="Venter J.C."/>
        </authorList>
    </citation>
    <scope>NUCLEOTIDE SEQUENCE [LARGE SCALE GENOMIC DNA]</scope>
    <source>
        <strain evidence="9 10">SIR-1</strain>
    </source>
</reference>
<comment type="caution">
    <text evidence="9">The sequence shown here is derived from an EMBL/GenBank/DDBJ whole genome shotgun (WGS) entry which is preliminary data.</text>
</comment>
<dbReference type="InterPro" id="IPR024706">
    <property type="entry name" value="Peroxiredoxin_AhpC-typ"/>
</dbReference>
<evidence type="ECO:0000313" key="10">
    <source>
        <dbReference type="Proteomes" id="UP000005801"/>
    </source>
</evidence>
<dbReference type="Pfam" id="PF10417">
    <property type="entry name" value="1-cysPrx_C"/>
    <property type="match status" value="1"/>
</dbReference>
<evidence type="ECO:0000256" key="2">
    <source>
        <dbReference type="ARBA" id="ARBA00022559"/>
    </source>
</evidence>
<gene>
    <name evidence="9" type="ORF">PPSIR1_20549</name>
</gene>
<dbReference type="GO" id="GO:0045454">
    <property type="term" value="P:cell redox homeostasis"/>
    <property type="evidence" value="ECO:0007669"/>
    <property type="project" value="TreeGrafter"/>
</dbReference>
<feature type="active site" description="Cysteine sulfenic acid (-SOH) intermediate; for peroxidase activity" evidence="7">
    <location>
        <position position="45"/>
    </location>
</feature>
<feature type="domain" description="Thioredoxin" evidence="8">
    <location>
        <begin position="3"/>
        <end position="159"/>
    </location>
</feature>
<evidence type="ECO:0000259" key="8">
    <source>
        <dbReference type="PROSITE" id="PS51352"/>
    </source>
</evidence>
<keyword evidence="2 9" id="KW-0575">Peroxidase</keyword>
<dbReference type="AlphaFoldDB" id="A6G286"/>
<keyword evidence="5" id="KW-0676">Redox-active center</keyword>
<comment type="similarity">
    <text evidence="6">Belongs to the peroxiredoxin family. Prx6 subfamily.</text>
</comment>
<dbReference type="SUPFAM" id="SSF52833">
    <property type="entry name" value="Thioredoxin-like"/>
    <property type="match status" value="1"/>
</dbReference>
<dbReference type="Proteomes" id="UP000005801">
    <property type="component" value="Unassembled WGS sequence"/>
</dbReference>
<dbReference type="InterPro" id="IPR019479">
    <property type="entry name" value="Peroxiredoxin_C"/>
</dbReference>
<keyword evidence="4" id="KW-0560">Oxidoreductase</keyword>
<keyword evidence="10" id="KW-1185">Reference proteome</keyword>
<dbReference type="GO" id="GO:0051920">
    <property type="term" value="F:peroxiredoxin activity"/>
    <property type="evidence" value="ECO:0007669"/>
    <property type="project" value="InterPro"/>
</dbReference>
<protein>
    <submittedName>
        <fullName evidence="9">Peroxidase</fullName>
    </submittedName>
</protein>
<dbReference type="eggNOG" id="COG0450">
    <property type="taxonomic scope" value="Bacteria"/>
</dbReference>
<dbReference type="InterPro" id="IPR013766">
    <property type="entry name" value="Thioredoxin_domain"/>
</dbReference>